<keyword evidence="3" id="KW-1185">Reference proteome</keyword>
<protein>
    <submittedName>
        <fullName evidence="2">Uncharacterized protein</fullName>
    </submittedName>
</protein>
<gene>
    <name evidence="2" type="ORF">Anapl_17316</name>
</gene>
<evidence type="ECO:0000256" key="1">
    <source>
        <dbReference type="SAM" id="MobiDB-lite"/>
    </source>
</evidence>
<proteinExistence type="predicted"/>
<feature type="region of interest" description="Disordered" evidence="1">
    <location>
        <begin position="489"/>
        <end position="521"/>
    </location>
</feature>
<dbReference type="EMBL" id="KB744363">
    <property type="protein sequence ID" value="EOA95193.1"/>
    <property type="molecule type" value="Genomic_DNA"/>
</dbReference>
<reference evidence="3" key="1">
    <citation type="journal article" date="2013" name="Nat. Genet.">
        <title>The duck genome and transcriptome provide insight into an avian influenza virus reservoir species.</title>
        <authorList>
            <person name="Huang Y."/>
            <person name="Li Y."/>
            <person name="Burt D.W."/>
            <person name="Chen H."/>
            <person name="Zhang Y."/>
            <person name="Qian W."/>
            <person name="Kim H."/>
            <person name="Gan S."/>
            <person name="Zhao Y."/>
            <person name="Li J."/>
            <person name="Yi K."/>
            <person name="Feng H."/>
            <person name="Zhu P."/>
            <person name="Li B."/>
            <person name="Liu Q."/>
            <person name="Fairley S."/>
            <person name="Magor K.E."/>
            <person name="Du Z."/>
            <person name="Hu X."/>
            <person name="Goodman L."/>
            <person name="Tafer H."/>
            <person name="Vignal A."/>
            <person name="Lee T."/>
            <person name="Kim K.W."/>
            <person name="Sheng Z."/>
            <person name="An Y."/>
            <person name="Searle S."/>
            <person name="Herrero J."/>
            <person name="Groenen M.A."/>
            <person name="Crooijmans R.P."/>
            <person name="Faraut T."/>
            <person name="Cai Q."/>
            <person name="Webster R.G."/>
            <person name="Aldridge J.R."/>
            <person name="Warren W.C."/>
            <person name="Bartschat S."/>
            <person name="Kehr S."/>
            <person name="Marz M."/>
            <person name="Stadler P.F."/>
            <person name="Smith J."/>
            <person name="Kraus R.H."/>
            <person name="Zhao Y."/>
            <person name="Ren L."/>
            <person name="Fei J."/>
            <person name="Morisson M."/>
            <person name="Kaiser P."/>
            <person name="Griffin D.K."/>
            <person name="Rao M."/>
            <person name="Pitel F."/>
            <person name="Wang J."/>
            <person name="Li N."/>
        </authorList>
    </citation>
    <scope>NUCLEOTIDE SEQUENCE [LARGE SCALE GENOMIC DNA]</scope>
</reference>
<organism evidence="2 3">
    <name type="scientific">Anas platyrhynchos</name>
    <name type="common">Mallard</name>
    <name type="synonym">Anas boschas</name>
    <dbReference type="NCBI Taxonomy" id="8839"/>
    <lineage>
        <taxon>Eukaryota</taxon>
        <taxon>Metazoa</taxon>
        <taxon>Chordata</taxon>
        <taxon>Craniata</taxon>
        <taxon>Vertebrata</taxon>
        <taxon>Euteleostomi</taxon>
        <taxon>Archelosauria</taxon>
        <taxon>Archosauria</taxon>
        <taxon>Dinosauria</taxon>
        <taxon>Saurischia</taxon>
        <taxon>Theropoda</taxon>
        <taxon>Coelurosauria</taxon>
        <taxon>Aves</taxon>
        <taxon>Neognathae</taxon>
        <taxon>Galloanserae</taxon>
        <taxon>Anseriformes</taxon>
        <taxon>Anatidae</taxon>
        <taxon>Anatinae</taxon>
        <taxon>Anas</taxon>
    </lineage>
</organism>
<dbReference type="AlphaFoldDB" id="R0KPN9"/>
<accession>R0KPN9</accession>
<feature type="region of interest" description="Disordered" evidence="1">
    <location>
        <begin position="397"/>
        <end position="467"/>
    </location>
</feature>
<evidence type="ECO:0000313" key="2">
    <source>
        <dbReference type="EMBL" id="EOA95193.1"/>
    </source>
</evidence>
<evidence type="ECO:0000313" key="3">
    <source>
        <dbReference type="Proteomes" id="UP000296049"/>
    </source>
</evidence>
<feature type="compositionally biased region" description="Polar residues" evidence="1">
    <location>
        <begin position="436"/>
        <end position="450"/>
    </location>
</feature>
<feature type="compositionally biased region" description="Basic and acidic residues" evidence="1">
    <location>
        <begin position="1"/>
        <end position="26"/>
    </location>
</feature>
<name>R0KPN9_ANAPL</name>
<dbReference type="Proteomes" id="UP000296049">
    <property type="component" value="Unassembled WGS sequence"/>
</dbReference>
<feature type="region of interest" description="Disordered" evidence="1">
    <location>
        <begin position="1"/>
        <end position="43"/>
    </location>
</feature>
<sequence>MEGKRSLEGEGKKGEQADEWALKTPDKGIQQPPSSSAASCTGGELPHTLTEAFCRAMRRALLIRAADAEDGKDWQLMLGLKHALFFPLPWREWEVVPGCSDDAQCFGNYSHSFLAQARPEICTTDFGQKASTGYCSPESSFLSCTRSLSIRGGWPLRGVQEASLADRGFQIKTYPAVFWAAAWQQGKHSDSTVHREGGFSMLAEHLAAQILTFVSSYCPRWTWPSDTALSYHYRRKFQLYSTKTEGVKTILLLKPKPGRLLPFRHAGASKTSAHSCRHDRGPNRYRAFVKLLLKGILKYLIYLLLPKLATETVLVMGEADKERICGPGTDDRPTVMCNMLASLALKTLAANQAPDFDIARSEGSSTRLDPPSGVIFPPLSLLRAIVKTMDDQMCPGKQLGPSAEKGLEKKKARPQETLSTRFSEHHFLRGRHPCLSSMSQLPDSPAQQSPPLLGRAPPCLSSPTPVPPSPAWHVVLSTARALYIAKRWAKGQTNEKGGARRRKPSFHASSLPPAPSMHPNLQQQLARSQFVQPLSEQ</sequence>